<feature type="domain" description="LCCL" evidence="3">
    <location>
        <begin position="770"/>
        <end position="831"/>
    </location>
</feature>
<dbReference type="SMART" id="SM00603">
    <property type="entry name" value="LCCL"/>
    <property type="match status" value="1"/>
</dbReference>
<feature type="chain" id="PRO_5001511472" evidence="2">
    <location>
        <begin position="18"/>
        <end position="1520"/>
    </location>
</feature>
<dbReference type="InterPro" id="IPR004043">
    <property type="entry name" value="LCCL"/>
</dbReference>
<dbReference type="OrthoDB" id="414826at2759"/>
<dbReference type="VEuPathDB" id="CryptoDB:GNI_106870"/>
<accession>A0A023B450</accession>
<dbReference type="Pfam" id="PF00754">
    <property type="entry name" value="F5_F8_type_C"/>
    <property type="match status" value="1"/>
</dbReference>
<dbReference type="SUPFAM" id="SSF49785">
    <property type="entry name" value="Galactose-binding domain-like"/>
    <property type="match status" value="1"/>
</dbReference>
<dbReference type="Proteomes" id="UP000019763">
    <property type="component" value="Unassembled WGS sequence"/>
</dbReference>
<organism evidence="4 5">
    <name type="scientific">Gregarina niphandrodes</name>
    <name type="common">Septate eugregarine</name>
    <dbReference type="NCBI Taxonomy" id="110365"/>
    <lineage>
        <taxon>Eukaryota</taxon>
        <taxon>Sar</taxon>
        <taxon>Alveolata</taxon>
        <taxon>Apicomplexa</taxon>
        <taxon>Conoidasida</taxon>
        <taxon>Gregarinasina</taxon>
        <taxon>Eugregarinorida</taxon>
        <taxon>Gregarinidae</taxon>
        <taxon>Gregarina</taxon>
    </lineage>
</organism>
<dbReference type="Pfam" id="PF03815">
    <property type="entry name" value="LCCL"/>
    <property type="match status" value="1"/>
</dbReference>
<dbReference type="OMA" id="NFCEECC"/>
<name>A0A023B450_GRENI</name>
<sequence>MWSWAIVWGAACGVSSSGPPLPFESCSATSVLSGEFAATNALSPGLDYWSSEGPLDASEEVTWKGGFGSLTDVRGLEIRWALAPSELEVLGSGDKLTDRVLMDWRGTTNSDASFSELLEFPKGTETVLEIKLVMKGMPHDYIGIQQVRAVGSDQQIFMLVSGIESPRAEQCLQGAGTGAMVQAAEVVVGSCEFALATGTGNDVWLRTPTGQLVLAQSEPTLCLDWGDTAQYNDELLGSACPPGVENCVQNKTGTTTGTTTTGTTTGSGSATLQLQPCTETDSRFDYQPNGQLRAVIDRRDLCLTVQGSKPGMGNLLETHEQGSEASSVADTDHESDNALTASLETFWASKGFTDCSEHNVYWQFDFGQAVKIHQVKIDWEYSPLAYSLMASSDGNAFTTLVFNPVNPNNVTLDDLGVAKTRWIRVVMHKPHPVHGLVTQSSSSAAAKTGAAKGQVYGYGIRNIKILQNKLKLNLINCDKAGKLTTGGDKWFLNAVRNFNADEARRTRLSGEDYVETLKSVQQSASNLAEVLPDISSCKSVVAGLQKEYDKTEKIQEIRDRLRSLEEKPTSFALTQPILGMSREYPLMSTCKVSAGSSGVGFYYVQVPCSSTGVLRLFCDDENDGLFLYDGARVATRESTLDIERACATEGLMPVVVKSAKEYEYMVTMLKSMSLRGRANIPLAFDLGCARGSCLGVYHDLGRLAEVSSVLTRYLSTSGSSSASDSGSTSGSALALVSRGGVWTVDYSDWLSEVQSGFLCSQLGSLREAGYRAMLACSTRGTSPIFQGGRNTFVRVSCPGNCGLVAEHEVFGGTGLYADRSHVCKAAVHAGVRDLADFLVALESPAASYGAVVSNGISSRALAGPTTSALRLLDALDRCPVQDLLAATVETRVMKDLNAQIVLPKTQDWTESESLGAQKAVTAQLNAAPLAAGANKATIESWNRTRDLSALLQKVDALSLTYSRQTTVTSLVDGRGLVKPIEVTTTRLQGRSDQSYVILTRTVKRVLGVVAEYFTKLMETQSRSAALIQSRQRHIAVLDLDRDDLSLEDFLAFPPSRATSATTATFSLGRSDTLAHRVIIMQATAGAEIGTDSESAVVEFVEGQPLEFGGESILLTRNLYHYDGELTAELTVRGTVLVGWRVRAASGDGFWLWLSPDRVSEEPRVRFKLVRRFKGRVSSLSLWASVLVSDAETVRLRVTLGRGRHTLFLEGLRALDVFDETLTSGQLALGIWTGAAEAYLHFEPHCCEKPSTTRVLRAPARCASFQDTFRLAPSETFLLSPRHDATLQRNLQGRTTAYRLSHWSQSANGRAANGRAANGRRENSVRGPSAPQSDGTQPHWAMLDLPGRHTSCSQGTFTFDFLATPECPDLEIGPIIWPQPFLNDIPGDHEEEGDESGRDTAPDHSIYQWLAVTPSGSAKGYANRGAPSTPLLQPPLAQSSLIHIPVVVDEQFLEPLLHNRWYTLTTLLTPEDSNLLVLDGRRELGFLSVRNRQESSDQDYRIGIAYRNCDHAFVTRIRLHP</sequence>
<dbReference type="EMBL" id="AFNH02000795">
    <property type="protein sequence ID" value="EZG55954.1"/>
    <property type="molecule type" value="Genomic_DNA"/>
</dbReference>
<dbReference type="InterPro" id="IPR008979">
    <property type="entry name" value="Galactose-bd-like_sf"/>
</dbReference>
<comment type="caution">
    <text evidence="4">The sequence shown here is derived from an EMBL/GenBank/DDBJ whole genome shotgun (WGS) entry which is preliminary data.</text>
</comment>
<proteinExistence type="predicted"/>
<feature type="compositionally biased region" description="Low complexity" evidence="1">
    <location>
        <begin position="1306"/>
        <end position="1316"/>
    </location>
</feature>
<dbReference type="Gene3D" id="2.170.130.20">
    <property type="entry name" value="LCCL-like domain"/>
    <property type="match status" value="1"/>
</dbReference>
<evidence type="ECO:0000256" key="1">
    <source>
        <dbReference type="SAM" id="MobiDB-lite"/>
    </source>
</evidence>
<reference evidence="4" key="1">
    <citation type="submission" date="2013-12" db="EMBL/GenBank/DDBJ databases">
        <authorList>
            <person name="Omoto C.K."/>
            <person name="Sibley D."/>
            <person name="Venepally P."/>
            <person name="Hadjithomas M."/>
            <person name="Karamycheva S."/>
            <person name="Brunk B."/>
            <person name="Roos D."/>
            <person name="Caler E."/>
            <person name="Lorenzi H."/>
        </authorList>
    </citation>
    <scope>NUCLEOTIDE SEQUENCE</scope>
</reference>
<evidence type="ECO:0000259" key="3">
    <source>
        <dbReference type="PROSITE" id="PS50820"/>
    </source>
</evidence>
<dbReference type="PROSITE" id="PS50820">
    <property type="entry name" value="LCCL"/>
    <property type="match status" value="1"/>
</dbReference>
<gene>
    <name evidence="4" type="ORF">GNI_106870</name>
</gene>
<feature type="region of interest" description="Disordered" evidence="1">
    <location>
        <begin position="1302"/>
        <end position="1338"/>
    </location>
</feature>
<protein>
    <submittedName>
        <fullName evidence="4">LCCL domain protein</fullName>
    </submittedName>
</protein>
<dbReference type="Gene3D" id="2.60.120.260">
    <property type="entry name" value="Galactose-binding domain-like"/>
    <property type="match status" value="1"/>
</dbReference>
<keyword evidence="5" id="KW-1185">Reference proteome</keyword>
<dbReference type="GeneID" id="22913817"/>
<evidence type="ECO:0000256" key="2">
    <source>
        <dbReference type="SAM" id="SignalP"/>
    </source>
</evidence>
<dbReference type="SUPFAM" id="SSF69848">
    <property type="entry name" value="LCCL domain"/>
    <property type="match status" value="1"/>
</dbReference>
<keyword evidence="2" id="KW-0732">Signal</keyword>
<dbReference type="eggNOG" id="ENOG502S4A2">
    <property type="taxonomic scope" value="Eukaryota"/>
</dbReference>
<evidence type="ECO:0000313" key="4">
    <source>
        <dbReference type="EMBL" id="EZG55954.1"/>
    </source>
</evidence>
<evidence type="ECO:0000313" key="5">
    <source>
        <dbReference type="Proteomes" id="UP000019763"/>
    </source>
</evidence>
<dbReference type="InterPro" id="IPR036609">
    <property type="entry name" value="LCCL_sf"/>
</dbReference>
<dbReference type="RefSeq" id="XP_011131397.1">
    <property type="nucleotide sequence ID" value="XM_011133095.1"/>
</dbReference>
<dbReference type="InterPro" id="IPR000421">
    <property type="entry name" value="FA58C"/>
</dbReference>
<feature type="signal peptide" evidence="2">
    <location>
        <begin position="1"/>
        <end position="17"/>
    </location>
</feature>
<dbReference type="Gene3D" id="2.60.120.560">
    <property type="entry name" value="Exo-inulinase, domain 1"/>
    <property type="match status" value="1"/>
</dbReference>